<dbReference type="Proteomes" id="UP000322667">
    <property type="component" value="Chromosome D13"/>
</dbReference>
<dbReference type="InterPro" id="IPR004468">
    <property type="entry name" value="CTP_synthase"/>
</dbReference>
<dbReference type="InterPro" id="IPR027417">
    <property type="entry name" value="P-loop_NTPase"/>
</dbReference>
<evidence type="ECO:0000313" key="3">
    <source>
        <dbReference type="Proteomes" id="UP000322667"/>
    </source>
</evidence>
<evidence type="ECO:0000313" key="2">
    <source>
        <dbReference type="EMBL" id="TYH34215.1"/>
    </source>
</evidence>
<dbReference type="GO" id="GO:0019856">
    <property type="term" value="P:pyrimidine nucleobase biosynthetic process"/>
    <property type="evidence" value="ECO:0007669"/>
    <property type="project" value="TreeGrafter"/>
</dbReference>
<name>A0A5D2HV95_GOSTO</name>
<dbReference type="Gene3D" id="3.40.50.300">
    <property type="entry name" value="P-loop containing nucleotide triphosphate hydrolases"/>
    <property type="match status" value="1"/>
</dbReference>
<dbReference type="GO" id="GO:0042802">
    <property type="term" value="F:identical protein binding"/>
    <property type="evidence" value="ECO:0007669"/>
    <property type="project" value="TreeGrafter"/>
</dbReference>
<gene>
    <name evidence="2" type="ORF">ES332_D13G112500v1</name>
</gene>
<dbReference type="PANTHER" id="PTHR11550">
    <property type="entry name" value="CTP SYNTHASE"/>
    <property type="match status" value="1"/>
</dbReference>
<organism evidence="2 3">
    <name type="scientific">Gossypium tomentosum</name>
    <name type="common">Hawaiian cotton</name>
    <name type="synonym">Gossypium sandvicense</name>
    <dbReference type="NCBI Taxonomy" id="34277"/>
    <lineage>
        <taxon>Eukaryota</taxon>
        <taxon>Viridiplantae</taxon>
        <taxon>Streptophyta</taxon>
        <taxon>Embryophyta</taxon>
        <taxon>Tracheophyta</taxon>
        <taxon>Spermatophyta</taxon>
        <taxon>Magnoliopsida</taxon>
        <taxon>eudicotyledons</taxon>
        <taxon>Gunneridae</taxon>
        <taxon>Pentapetalae</taxon>
        <taxon>rosids</taxon>
        <taxon>malvids</taxon>
        <taxon>Malvales</taxon>
        <taxon>Malvaceae</taxon>
        <taxon>Malvoideae</taxon>
        <taxon>Gossypium</taxon>
    </lineage>
</organism>
<protein>
    <recommendedName>
        <fullName evidence="1">CTP synthase N-terminal domain-containing protein</fullName>
    </recommendedName>
</protein>
<reference evidence="2 3" key="1">
    <citation type="submission" date="2019-07" db="EMBL/GenBank/DDBJ databases">
        <title>WGS assembly of Gossypium tomentosum.</title>
        <authorList>
            <person name="Chen Z.J."/>
            <person name="Sreedasyam A."/>
            <person name="Ando A."/>
            <person name="Song Q."/>
            <person name="De L."/>
            <person name="Hulse-Kemp A."/>
            <person name="Ding M."/>
            <person name="Ye W."/>
            <person name="Kirkbride R."/>
            <person name="Jenkins J."/>
            <person name="Plott C."/>
            <person name="Lovell J."/>
            <person name="Lin Y.-M."/>
            <person name="Vaughn R."/>
            <person name="Liu B."/>
            <person name="Li W."/>
            <person name="Simpson S."/>
            <person name="Scheffler B."/>
            <person name="Saski C."/>
            <person name="Grover C."/>
            <person name="Hu G."/>
            <person name="Conover J."/>
            <person name="Carlson J."/>
            <person name="Shu S."/>
            <person name="Boston L."/>
            <person name="Williams M."/>
            <person name="Peterson D."/>
            <person name="Mcgee K."/>
            <person name="Jones D."/>
            <person name="Wendel J."/>
            <person name="Stelly D."/>
            <person name="Grimwood J."/>
            <person name="Schmutz J."/>
        </authorList>
    </citation>
    <scope>NUCLEOTIDE SEQUENCE [LARGE SCALE GENOMIC DNA]</scope>
    <source>
        <strain evidence="2">7179.01</strain>
    </source>
</reference>
<dbReference type="EMBL" id="CM017635">
    <property type="protein sequence ID" value="TYH34215.1"/>
    <property type="molecule type" value="Genomic_DNA"/>
</dbReference>
<dbReference type="GO" id="GO:0003883">
    <property type="term" value="F:CTP synthase activity"/>
    <property type="evidence" value="ECO:0007669"/>
    <property type="project" value="InterPro"/>
</dbReference>
<sequence length="163" mass="18886">MVPNTNRQHSSLIFLLSAFRCRNLHCTNRRWRSSSSLEGKDNFCLIHVSLIPDLLTCHLARPLLDNTKMKLSQFCHVEAANILNIHYVPNIWHIPLLLRNQNAHHSILKQLNLLNLVFGSTFHHPSFSKYHQITKFVINFTLLWLNSLLHNAAGLGNQFGLRY</sequence>
<dbReference type="AlphaFoldDB" id="A0A5D2HV95"/>
<dbReference type="PANTHER" id="PTHR11550:SF40">
    <property type="entry name" value="CTP SYNTHASE"/>
    <property type="match status" value="1"/>
</dbReference>
<dbReference type="Pfam" id="PF06418">
    <property type="entry name" value="CTP_synth_N"/>
    <property type="match status" value="1"/>
</dbReference>
<evidence type="ECO:0000259" key="1">
    <source>
        <dbReference type="Pfam" id="PF06418"/>
    </source>
</evidence>
<dbReference type="SUPFAM" id="SSF52540">
    <property type="entry name" value="P-loop containing nucleoside triphosphate hydrolases"/>
    <property type="match status" value="1"/>
</dbReference>
<feature type="domain" description="CTP synthase N-terminal" evidence="1">
    <location>
        <begin position="47"/>
        <end position="113"/>
    </location>
</feature>
<accession>A0A5D2HV95</accession>
<keyword evidence="3" id="KW-1185">Reference proteome</keyword>
<dbReference type="GO" id="GO:0006241">
    <property type="term" value="P:CTP biosynthetic process"/>
    <property type="evidence" value="ECO:0007669"/>
    <property type="project" value="TreeGrafter"/>
</dbReference>
<proteinExistence type="predicted"/>
<dbReference type="InterPro" id="IPR017456">
    <property type="entry name" value="CTP_synthase_N"/>
</dbReference>